<comment type="caution">
    <text evidence="1">The sequence shown here is derived from an EMBL/GenBank/DDBJ whole genome shotgun (WGS) entry which is preliminary data.</text>
</comment>
<gene>
    <name evidence="1" type="ORF">H9S92_05715</name>
</gene>
<protein>
    <submittedName>
        <fullName evidence="1">Uncharacterized protein</fullName>
    </submittedName>
</protein>
<sequence length="390" mass="43601">MLTPRAFRFWYGFVLFWALPQVQGWGQELRTNAAGEKIIVYADGTARYFNDLTLIDAMQKDSARNIYPVVKATIEPLADGVDPTEADLKHIAERKLQLAREAEALARTRASAAVSNRLQLERDLESARSGGRLEAANALQRRLQLARQVETNALADRTAAETRAAAAAIIVQEGRYVDAYNAARRSERRGPTIDKPATRTERSLEKLLPAEPVFSGFGPAAGRLPLYEAPPCGNPVGLPSVNNAQAVTFPRLLFTHTDENLRPFLDGKEYLRCTAYLTRDDRGERYLHLTLTFANANAMTSYGFLPENSSLSLHLLNGRHISLQAAREVVGIIDHGRRELNYNVDYRLPRGAAQELGGQALDYVRIFWSGGYEEYQIYQVDALRQLVTCY</sequence>
<proteinExistence type="predicted"/>
<dbReference type="AlphaFoldDB" id="A0A923PL26"/>
<evidence type="ECO:0000313" key="2">
    <source>
        <dbReference type="Proteomes" id="UP000650081"/>
    </source>
</evidence>
<evidence type="ECO:0000313" key="1">
    <source>
        <dbReference type="EMBL" id="MBC6993646.1"/>
    </source>
</evidence>
<dbReference type="Proteomes" id="UP000650081">
    <property type="component" value="Unassembled WGS sequence"/>
</dbReference>
<dbReference type="EMBL" id="JACSIT010000069">
    <property type="protein sequence ID" value="MBC6993646.1"/>
    <property type="molecule type" value="Genomic_DNA"/>
</dbReference>
<accession>A0A923PL26</accession>
<dbReference type="RefSeq" id="WP_187465756.1">
    <property type="nucleotide sequence ID" value="NZ_JACSIT010000069.1"/>
</dbReference>
<organism evidence="1 2">
    <name type="scientific">Neolewinella lacunae</name>
    <dbReference type="NCBI Taxonomy" id="1517758"/>
    <lineage>
        <taxon>Bacteria</taxon>
        <taxon>Pseudomonadati</taxon>
        <taxon>Bacteroidota</taxon>
        <taxon>Saprospiria</taxon>
        <taxon>Saprospirales</taxon>
        <taxon>Lewinellaceae</taxon>
        <taxon>Neolewinella</taxon>
    </lineage>
</organism>
<name>A0A923PL26_9BACT</name>
<keyword evidence="2" id="KW-1185">Reference proteome</keyword>
<reference evidence="1" key="1">
    <citation type="submission" date="2020-08" db="EMBL/GenBank/DDBJ databases">
        <title>Lewinella bacteria from marine environments.</title>
        <authorList>
            <person name="Zhong Y."/>
        </authorList>
    </citation>
    <scope>NUCLEOTIDE SEQUENCE</scope>
    <source>
        <strain evidence="1">KCTC 42187</strain>
    </source>
</reference>